<dbReference type="InterPro" id="IPR018800">
    <property type="entry name" value="PRCC"/>
</dbReference>
<keyword evidence="3" id="KW-1185">Reference proteome</keyword>
<reference evidence="2" key="1">
    <citation type="submission" date="2020-01" db="EMBL/GenBank/DDBJ databases">
        <authorList>
            <person name="Mishra B."/>
        </authorList>
    </citation>
    <scope>NUCLEOTIDE SEQUENCE [LARGE SCALE GENOMIC DNA]</scope>
</reference>
<feature type="region of interest" description="Disordered" evidence="1">
    <location>
        <begin position="347"/>
        <end position="371"/>
    </location>
</feature>
<feature type="compositionally biased region" description="Basic and acidic residues" evidence="1">
    <location>
        <begin position="347"/>
        <end position="356"/>
    </location>
</feature>
<dbReference type="OrthoDB" id="206969at2759"/>
<dbReference type="EMBL" id="CACVBM020000666">
    <property type="protein sequence ID" value="CAA7022244.1"/>
    <property type="molecule type" value="Genomic_DNA"/>
</dbReference>
<feature type="compositionally biased region" description="Acidic residues" evidence="1">
    <location>
        <begin position="104"/>
        <end position="114"/>
    </location>
</feature>
<feature type="compositionally biased region" description="Low complexity" evidence="1">
    <location>
        <begin position="29"/>
        <end position="42"/>
    </location>
</feature>
<proteinExistence type="predicted"/>
<feature type="compositionally biased region" description="Gly residues" evidence="1">
    <location>
        <begin position="217"/>
        <end position="227"/>
    </location>
</feature>
<evidence type="ECO:0000256" key="1">
    <source>
        <dbReference type="SAM" id="MobiDB-lite"/>
    </source>
</evidence>
<evidence type="ECO:0000313" key="2">
    <source>
        <dbReference type="EMBL" id="CAA7022244.1"/>
    </source>
</evidence>
<feature type="compositionally biased region" description="Polar residues" evidence="1">
    <location>
        <begin position="362"/>
        <end position="371"/>
    </location>
</feature>
<feature type="compositionally biased region" description="Low complexity" evidence="1">
    <location>
        <begin position="188"/>
        <end position="200"/>
    </location>
</feature>
<dbReference type="AlphaFoldDB" id="A0A6D2I1D5"/>
<evidence type="ECO:0000313" key="3">
    <source>
        <dbReference type="Proteomes" id="UP000467841"/>
    </source>
</evidence>
<organism evidence="2 3">
    <name type="scientific">Microthlaspi erraticum</name>
    <dbReference type="NCBI Taxonomy" id="1685480"/>
    <lineage>
        <taxon>Eukaryota</taxon>
        <taxon>Viridiplantae</taxon>
        <taxon>Streptophyta</taxon>
        <taxon>Embryophyta</taxon>
        <taxon>Tracheophyta</taxon>
        <taxon>Spermatophyta</taxon>
        <taxon>Magnoliopsida</taxon>
        <taxon>eudicotyledons</taxon>
        <taxon>Gunneridae</taxon>
        <taxon>Pentapetalae</taxon>
        <taxon>rosids</taxon>
        <taxon>malvids</taxon>
        <taxon>Brassicales</taxon>
        <taxon>Brassicaceae</taxon>
        <taxon>Coluteocarpeae</taxon>
        <taxon>Microthlaspi</taxon>
    </lineage>
</organism>
<dbReference type="GO" id="GO:0005634">
    <property type="term" value="C:nucleus"/>
    <property type="evidence" value="ECO:0007669"/>
    <property type="project" value="TreeGrafter"/>
</dbReference>
<sequence>MDSLVASYASSDEEEEERQPRTESFTVKSSLGPSSTSSSLFSAIPQPKASRSSEDGGFGSSSPFLSSLPPPKSSISRHRNPSPSSIPALPKRVVQIRLPVPSSVDDDDEDDEEEEKARKRRKQMESAAAPHDSSVRSFLSAMPAPKSSQTLGAFPTLGSGLGSGRRSILETESPAITQTESGSDQNQSYESFSSHSSETEQIAGYGGYETNPSGSGDASGYGGYEENPSGGGDASGYVGYDASSYGGNTWNGGGGFEATTGLPEAFVAMDSGARRGRRGKNSFPTEIIEVKQDDLMKDRPRVDQVKSTGIAFGPAYQPASSSTKGKVSKLHKRKHQITSLFMDMKQKESELAERRSRGLLTKSETQAKYGW</sequence>
<dbReference type="Pfam" id="PF10253">
    <property type="entry name" value="PRCC"/>
    <property type="match status" value="1"/>
</dbReference>
<evidence type="ECO:0008006" key="4">
    <source>
        <dbReference type="Google" id="ProtNLM"/>
    </source>
</evidence>
<name>A0A6D2I1D5_9BRAS</name>
<comment type="caution">
    <text evidence="2">The sequence shown here is derived from an EMBL/GenBank/DDBJ whole genome shotgun (WGS) entry which is preliminary data.</text>
</comment>
<feature type="region of interest" description="Disordered" evidence="1">
    <location>
        <begin position="1"/>
        <end position="227"/>
    </location>
</feature>
<protein>
    <recommendedName>
        <fullName evidence="4">Proline-rich protein PRCC</fullName>
    </recommendedName>
</protein>
<dbReference type="PANTHER" id="PTHR13621:SF2">
    <property type="entry name" value="PROLINE-RICH PROTEIN PRCC"/>
    <property type="match status" value="1"/>
</dbReference>
<gene>
    <name evidence="2" type="ORF">MERR_LOCUS9479</name>
</gene>
<accession>A0A6D2I1D5</accession>
<dbReference type="PANTHER" id="PTHR13621">
    <property type="entry name" value="PROLINE-RICH PROTEIN PRCC"/>
    <property type="match status" value="1"/>
</dbReference>
<dbReference type="Proteomes" id="UP000467841">
    <property type="component" value="Unassembled WGS sequence"/>
</dbReference>
<feature type="compositionally biased region" description="Polar residues" evidence="1">
    <location>
        <begin position="174"/>
        <end position="187"/>
    </location>
</feature>